<dbReference type="Proteomes" id="UP000059188">
    <property type="component" value="Unassembled WGS sequence"/>
</dbReference>
<sequence length="171" mass="18714">MNNSRTDVGVPSILLWALLSNLLSIGGILARSIITQFELKLLVVFSMVSLPLFCYTSTLLSLRLRRPGVHFGPVEFPSIWNRICLVAWGTLSVAATAERYIVVLLYMADAFNISSEGSCFAGIARAVSCLGLLEMWVISCTLSECWRPTLIISGDLSAPAYDKKDPIISLV</sequence>
<accession>A0A0B7FVG0</accession>
<name>A0A0B7FVG0_THACB</name>
<feature type="transmembrane region" description="Helical" evidence="1">
    <location>
        <begin position="41"/>
        <end position="59"/>
    </location>
</feature>
<evidence type="ECO:0000313" key="3">
    <source>
        <dbReference type="Proteomes" id="UP000059188"/>
    </source>
</evidence>
<keyword evidence="1" id="KW-1133">Transmembrane helix</keyword>
<gene>
    <name evidence="2" type="ORF">RSOLAG1IB_04425</name>
</gene>
<feature type="transmembrane region" description="Helical" evidence="1">
    <location>
        <begin position="79"/>
        <end position="97"/>
    </location>
</feature>
<reference evidence="2 3" key="1">
    <citation type="submission" date="2014-11" db="EMBL/GenBank/DDBJ databases">
        <authorList>
            <person name="Wibberg Daniel"/>
        </authorList>
    </citation>
    <scope>NUCLEOTIDE SEQUENCE [LARGE SCALE GENOMIC DNA]</scope>
    <source>
        <strain evidence="2">Rhizoctonia solani AG1-IB 7/3/14</strain>
    </source>
</reference>
<evidence type="ECO:0000256" key="1">
    <source>
        <dbReference type="SAM" id="Phobius"/>
    </source>
</evidence>
<organism evidence="2 3">
    <name type="scientific">Thanatephorus cucumeris (strain AG1-IB / isolate 7/3/14)</name>
    <name type="common">Lettuce bottom rot fungus</name>
    <name type="synonym">Rhizoctonia solani</name>
    <dbReference type="NCBI Taxonomy" id="1108050"/>
    <lineage>
        <taxon>Eukaryota</taxon>
        <taxon>Fungi</taxon>
        <taxon>Dikarya</taxon>
        <taxon>Basidiomycota</taxon>
        <taxon>Agaricomycotina</taxon>
        <taxon>Agaricomycetes</taxon>
        <taxon>Cantharellales</taxon>
        <taxon>Ceratobasidiaceae</taxon>
        <taxon>Rhizoctonia</taxon>
        <taxon>Rhizoctonia solani AG-1</taxon>
    </lineage>
</organism>
<protein>
    <submittedName>
        <fullName evidence="2">Uncharacterized protein</fullName>
    </submittedName>
</protein>
<feature type="transmembrane region" description="Helical" evidence="1">
    <location>
        <begin position="13"/>
        <end position="34"/>
    </location>
</feature>
<evidence type="ECO:0000313" key="2">
    <source>
        <dbReference type="EMBL" id="CEL61675.1"/>
    </source>
</evidence>
<proteinExistence type="predicted"/>
<dbReference type="EMBL" id="LN679105">
    <property type="protein sequence ID" value="CEL61675.1"/>
    <property type="molecule type" value="Genomic_DNA"/>
</dbReference>
<keyword evidence="1" id="KW-0812">Transmembrane</keyword>
<keyword evidence="1" id="KW-0472">Membrane</keyword>
<dbReference type="AlphaFoldDB" id="A0A0B7FVG0"/>
<keyword evidence="3" id="KW-1185">Reference proteome</keyword>